<protein>
    <submittedName>
        <fullName evidence="1">Uncharacterized protein</fullName>
    </submittedName>
</protein>
<sequence>MLRALKIVFSGVLILLGFTTYASSTQTLVIDNGHLMVGKENTEDKLYHIKPTEHLLIDYSQYRFLSGKNGVKIKPDTMSVIIDNKRQYFYKITDNKTVQHLYSKTLTYRDGFQEFSGLKSGDKFILAIGNLVQSKDNKIFKVAWIGVVKVSN</sequence>
<proteinExistence type="predicted"/>
<accession>A0A3B0Y857</accession>
<dbReference type="AlphaFoldDB" id="A0A3B0Y857"/>
<organism evidence="1">
    <name type="scientific">hydrothermal vent metagenome</name>
    <dbReference type="NCBI Taxonomy" id="652676"/>
    <lineage>
        <taxon>unclassified sequences</taxon>
        <taxon>metagenomes</taxon>
        <taxon>ecological metagenomes</taxon>
    </lineage>
</organism>
<reference evidence="1" key="1">
    <citation type="submission" date="2018-06" db="EMBL/GenBank/DDBJ databases">
        <authorList>
            <person name="Zhirakovskaya E."/>
        </authorList>
    </citation>
    <scope>NUCLEOTIDE SEQUENCE</scope>
</reference>
<gene>
    <name evidence="1" type="ORF">MNBD_GAMMA12-1111</name>
</gene>
<name>A0A3B0Y857_9ZZZZ</name>
<dbReference type="EMBL" id="UOFL01000116">
    <property type="protein sequence ID" value="VAW76978.1"/>
    <property type="molecule type" value="Genomic_DNA"/>
</dbReference>
<evidence type="ECO:0000313" key="1">
    <source>
        <dbReference type="EMBL" id="VAW76978.1"/>
    </source>
</evidence>